<accession>A0A2P4Y7F9</accession>
<name>A0A2P4Y7F9_9STRA</name>
<evidence type="ECO:0000256" key="6">
    <source>
        <dbReference type="SAM" id="MobiDB-lite"/>
    </source>
</evidence>
<sequence length="149" mass="16637">MRLSSALLLAIATTFLASGNAVTASGRSTDLSAMASPELISMGQTIGGEKRSLRYHDNDDRDDKEGQENVDGEERKGTNIYATEKLDEMLASVKRAKNGDDGGMEKVINRFVKWKEAKYNPYSPPTVVDQDKYLKLRQAYVNWAYNRPI</sequence>
<gene>
    <name evidence="7" type="ORF">PHPALM_9377</name>
</gene>
<evidence type="ECO:0000313" key="8">
    <source>
        <dbReference type="Proteomes" id="UP000237271"/>
    </source>
</evidence>
<comment type="domain">
    <text evidence="5">The RxLR-dEER motif acts to carry the protein into the host cell cytoplasm through binding to cell surface phosphatidylinositol-3-phosphate.</text>
</comment>
<dbReference type="GO" id="GO:0005576">
    <property type="term" value="C:extracellular region"/>
    <property type="evidence" value="ECO:0007669"/>
    <property type="project" value="UniProtKB-SubCell"/>
</dbReference>
<feature type="compositionally biased region" description="Basic and acidic residues" evidence="6">
    <location>
        <begin position="48"/>
        <end position="77"/>
    </location>
</feature>
<feature type="region of interest" description="Disordered" evidence="6">
    <location>
        <begin position="46"/>
        <end position="77"/>
    </location>
</feature>
<keyword evidence="4 5" id="KW-0732">Signal</keyword>
<dbReference type="InterPro" id="IPR031825">
    <property type="entry name" value="RXLR"/>
</dbReference>
<proteinExistence type="inferred from homology"/>
<keyword evidence="3 5" id="KW-0964">Secreted</keyword>
<comment type="similarity">
    <text evidence="2 5">Belongs to the RxLR effector family.</text>
</comment>
<evidence type="ECO:0000256" key="3">
    <source>
        <dbReference type="ARBA" id="ARBA00022525"/>
    </source>
</evidence>
<protein>
    <recommendedName>
        <fullName evidence="5">RxLR effector protein</fullName>
    </recommendedName>
</protein>
<dbReference type="AlphaFoldDB" id="A0A2P4Y7F9"/>
<evidence type="ECO:0000256" key="1">
    <source>
        <dbReference type="ARBA" id="ARBA00004613"/>
    </source>
</evidence>
<dbReference type="EMBL" id="NCKW01005021">
    <property type="protein sequence ID" value="POM73746.1"/>
    <property type="molecule type" value="Genomic_DNA"/>
</dbReference>
<evidence type="ECO:0000313" key="7">
    <source>
        <dbReference type="EMBL" id="POM73746.1"/>
    </source>
</evidence>
<feature type="signal peptide" evidence="5">
    <location>
        <begin position="1"/>
        <end position="21"/>
    </location>
</feature>
<organism evidence="7 8">
    <name type="scientific">Phytophthora palmivora</name>
    <dbReference type="NCBI Taxonomy" id="4796"/>
    <lineage>
        <taxon>Eukaryota</taxon>
        <taxon>Sar</taxon>
        <taxon>Stramenopiles</taxon>
        <taxon>Oomycota</taxon>
        <taxon>Peronosporomycetes</taxon>
        <taxon>Peronosporales</taxon>
        <taxon>Peronosporaceae</taxon>
        <taxon>Phytophthora</taxon>
    </lineage>
</organism>
<comment type="subcellular location">
    <subcellularLocation>
        <location evidence="1 5">Secreted</location>
    </subcellularLocation>
</comment>
<evidence type="ECO:0000256" key="2">
    <source>
        <dbReference type="ARBA" id="ARBA00010400"/>
    </source>
</evidence>
<dbReference type="OrthoDB" id="125999at2759"/>
<reference evidence="7 8" key="1">
    <citation type="journal article" date="2017" name="Genome Biol. Evol.">
        <title>Phytophthora megakarya and P. palmivora, closely related causal agents of cacao black pod rot, underwent increases in genome sizes and gene numbers by different mechanisms.</title>
        <authorList>
            <person name="Ali S.S."/>
            <person name="Shao J."/>
            <person name="Lary D.J."/>
            <person name="Kronmiller B."/>
            <person name="Shen D."/>
            <person name="Strem M.D."/>
            <person name="Amoako-Attah I."/>
            <person name="Akrofi A.Y."/>
            <person name="Begoude B.A."/>
            <person name="Ten Hoopen G.M."/>
            <person name="Coulibaly K."/>
            <person name="Kebe B.I."/>
            <person name="Melnick R.L."/>
            <person name="Guiltinan M.J."/>
            <person name="Tyler B.M."/>
            <person name="Meinhardt L.W."/>
            <person name="Bailey B.A."/>
        </authorList>
    </citation>
    <scope>NUCLEOTIDE SEQUENCE [LARGE SCALE GENOMIC DNA]</scope>
    <source>
        <strain evidence="8">sbr112.9</strain>
    </source>
</reference>
<dbReference type="Pfam" id="PF16810">
    <property type="entry name" value="RXLR"/>
    <property type="match status" value="1"/>
</dbReference>
<dbReference type="Proteomes" id="UP000237271">
    <property type="component" value="Unassembled WGS sequence"/>
</dbReference>
<evidence type="ECO:0000256" key="4">
    <source>
        <dbReference type="ARBA" id="ARBA00022729"/>
    </source>
</evidence>
<keyword evidence="8" id="KW-1185">Reference proteome</keyword>
<comment type="caution">
    <text evidence="7">The sequence shown here is derived from an EMBL/GenBank/DDBJ whole genome shotgun (WGS) entry which is preliminary data.</text>
</comment>
<comment type="function">
    <text evidence="5">Effector that suppresses plant defense responses during pathogen infection.</text>
</comment>
<evidence type="ECO:0000256" key="5">
    <source>
        <dbReference type="RuleBase" id="RU367124"/>
    </source>
</evidence>
<feature type="chain" id="PRO_5028523144" description="RxLR effector protein" evidence="5">
    <location>
        <begin position="22"/>
        <end position="149"/>
    </location>
</feature>